<comment type="caution">
    <text evidence="2">The sequence shown here is derived from an EMBL/GenBank/DDBJ whole genome shotgun (WGS) entry which is preliminary data.</text>
</comment>
<protein>
    <submittedName>
        <fullName evidence="2">ScbA/BarX family gamma-butyrolactone biosynthesis protein</fullName>
    </submittedName>
</protein>
<evidence type="ECO:0000313" key="3">
    <source>
        <dbReference type="Proteomes" id="UP001232725"/>
    </source>
</evidence>
<sequence length="309" mass="33918">MEWHSTAVGATGERYEGPPLEDPLRFDATISRHMVHRASLAEVFPTGMTRIQEARFLIAAQWPRRHFFYTGTERSPDSALMAETLRQAVILLAHGCGVPLDHKFLMPRMSLQVVPALLDPLRPAEVILETTADAATVRSGNLAELDVTARFRLTDGTVLGEGGAAARMLDAATYRRFRAARMQHESLYRTPRRLDPAAVGHQDPRNVVLGVGRGAGVWPLVVDTAHPAFFDHPLDHVPGMLLLEAVRQAVRLGTGRPGLDVTAFTADFGRIVELWHDPELELTLLSDTEAVAVISHAGQQLAKVRAGWA</sequence>
<dbReference type="InterPro" id="IPR005509">
    <property type="entry name" value="AfsA_hotdog_dom"/>
</dbReference>
<reference evidence="2 3" key="1">
    <citation type="submission" date="2023-08" db="EMBL/GenBank/DDBJ databases">
        <title>Arthrobacter horti sp. nov., isolated from forest soil.</title>
        <authorList>
            <person name="Park M."/>
        </authorList>
    </citation>
    <scope>NUCLEOTIDE SEQUENCE [LARGE SCALE GENOMIC DNA]</scope>
    <source>
        <strain evidence="2 3">YJM1</strain>
    </source>
</reference>
<dbReference type="NCBIfam" id="NF041195">
    <property type="entry name" value="ScbA_BarX_GamBu"/>
    <property type="match status" value="1"/>
</dbReference>
<keyword evidence="3" id="KW-1185">Reference proteome</keyword>
<dbReference type="Pfam" id="PF03756">
    <property type="entry name" value="AfsA"/>
    <property type="match status" value="2"/>
</dbReference>
<dbReference type="InterPro" id="IPR047757">
    <property type="entry name" value="AfsA-like"/>
</dbReference>
<feature type="domain" description="A-factor biosynthesis hotdog" evidence="1">
    <location>
        <begin position="34"/>
        <end position="152"/>
    </location>
</feature>
<evidence type="ECO:0000259" key="1">
    <source>
        <dbReference type="Pfam" id="PF03756"/>
    </source>
</evidence>
<proteinExistence type="predicted"/>
<evidence type="ECO:0000313" key="2">
    <source>
        <dbReference type="EMBL" id="MDP5225707.1"/>
    </source>
</evidence>
<dbReference type="EMBL" id="JAVALS010000001">
    <property type="protein sequence ID" value="MDP5225707.1"/>
    <property type="molecule type" value="Genomic_DNA"/>
</dbReference>
<accession>A0ABT9IJF0</accession>
<dbReference type="RefSeq" id="WP_305994749.1">
    <property type="nucleotide sequence ID" value="NZ_JAVALS010000001.1"/>
</dbReference>
<feature type="domain" description="A-factor biosynthesis hotdog" evidence="1">
    <location>
        <begin position="199"/>
        <end position="254"/>
    </location>
</feature>
<name>A0ABT9IJF0_9MICC</name>
<organism evidence="2 3">
    <name type="scientific">Arthrobacter horti</name>
    <dbReference type="NCBI Taxonomy" id="3068273"/>
    <lineage>
        <taxon>Bacteria</taxon>
        <taxon>Bacillati</taxon>
        <taxon>Actinomycetota</taxon>
        <taxon>Actinomycetes</taxon>
        <taxon>Micrococcales</taxon>
        <taxon>Micrococcaceae</taxon>
        <taxon>Arthrobacter</taxon>
    </lineage>
</organism>
<gene>
    <name evidence="2" type="ORF">Q9R02_00875</name>
</gene>
<dbReference type="Proteomes" id="UP001232725">
    <property type="component" value="Unassembled WGS sequence"/>
</dbReference>